<dbReference type="EMBL" id="LSMT01000735">
    <property type="protein sequence ID" value="PFX14763.1"/>
    <property type="molecule type" value="Genomic_DNA"/>
</dbReference>
<dbReference type="OrthoDB" id="5986544at2759"/>
<comment type="caution">
    <text evidence="2">The sequence shown here is derived from an EMBL/GenBank/DDBJ whole genome shotgun (WGS) entry which is preliminary data.</text>
</comment>
<dbReference type="Proteomes" id="UP000225706">
    <property type="component" value="Unassembled WGS sequence"/>
</dbReference>
<dbReference type="InterPro" id="IPR043502">
    <property type="entry name" value="DNA/RNA_pol_sf"/>
</dbReference>
<dbReference type="PANTHER" id="PTHR37984:SF8">
    <property type="entry name" value="CCHC-TYPE DOMAIN-CONTAINING PROTEIN"/>
    <property type="match status" value="1"/>
</dbReference>
<gene>
    <name evidence="2" type="primary">K02A2.6</name>
    <name evidence="2" type="ORF">AWC38_SpisGene21057</name>
</gene>
<reference evidence="3" key="1">
    <citation type="journal article" date="2017" name="bioRxiv">
        <title>Comparative analysis of the genomes of Stylophora pistillata and Acropora digitifera provides evidence for extensive differences between species of corals.</title>
        <authorList>
            <person name="Voolstra C.R."/>
            <person name="Li Y."/>
            <person name="Liew Y.J."/>
            <person name="Baumgarten S."/>
            <person name="Zoccola D."/>
            <person name="Flot J.-F."/>
            <person name="Tambutte S."/>
            <person name="Allemand D."/>
            <person name="Aranda M."/>
        </authorList>
    </citation>
    <scope>NUCLEOTIDE SEQUENCE [LARGE SCALE GENOMIC DNA]</scope>
</reference>
<name>A0A2B4RD79_STYPI</name>
<evidence type="ECO:0000313" key="3">
    <source>
        <dbReference type="Proteomes" id="UP000225706"/>
    </source>
</evidence>
<dbReference type="Pfam" id="PF00078">
    <property type="entry name" value="RVT_1"/>
    <property type="match status" value="1"/>
</dbReference>
<dbReference type="AlphaFoldDB" id="A0A2B4RD79"/>
<evidence type="ECO:0000259" key="1">
    <source>
        <dbReference type="Pfam" id="PF00078"/>
    </source>
</evidence>
<dbReference type="STRING" id="50429.A0A2B4RD79"/>
<dbReference type="InterPro" id="IPR043128">
    <property type="entry name" value="Rev_trsase/Diguanyl_cyclase"/>
</dbReference>
<dbReference type="CDD" id="cd01647">
    <property type="entry name" value="RT_LTR"/>
    <property type="match status" value="1"/>
</dbReference>
<keyword evidence="3" id="KW-1185">Reference proteome</keyword>
<evidence type="ECO:0000313" key="2">
    <source>
        <dbReference type="EMBL" id="PFX14763.1"/>
    </source>
</evidence>
<dbReference type="Gene3D" id="3.30.70.270">
    <property type="match status" value="1"/>
</dbReference>
<feature type="domain" description="Reverse transcriptase" evidence="1">
    <location>
        <begin position="188"/>
        <end position="299"/>
    </location>
</feature>
<organism evidence="2 3">
    <name type="scientific">Stylophora pistillata</name>
    <name type="common">Smooth cauliflower coral</name>
    <dbReference type="NCBI Taxonomy" id="50429"/>
    <lineage>
        <taxon>Eukaryota</taxon>
        <taxon>Metazoa</taxon>
        <taxon>Cnidaria</taxon>
        <taxon>Anthozoa</taxon>
        <taxon>Hexacorallia</taxon>
        <taxon>Scleractinia</taxon>
        <taxon>Astrocoeniina</taxon>
        <taxon>Pocilloporidae</taxon>
        <taxon>Stylophora</taxon>
    </lineage>
</organism>
<protein>
    <submittedName>
        <fullName evidence="2">Uncharacterized protein K02A2.6</fullName>
    </submittedName>
</protein>
<accession>A0A2B4RD79</accession>
<dbReference type="PANTHER" id="PTHR37984">
    <property type="entry name" value="PROTEIN CBG26694"/>
    <property type="match status" value="1"/>
</dbReference>
<dbReference type="SUPFAM" id="SSF56672">
    <property type="entry name" value="DNA/RNA polymerases"/>
    <property type="match status" value="1"/>
</dbReference>
<dbReference type="InterPro" id="IPR050951">
    <property type="entry name" value="Retrovirus_Pol_polyprotein"/>
</dbReference>
<sequence>MRIKGGAEADFQVDTGATCDVLKLSAIKGTKYEGHHANQSSPQDVQCLYLRPLGKCKVQLTNPVDKRKFIVTFTIVEDERCVNLIGSRIAQHLQLITVRNDKIQSPCLEAAEHAPTADINVASNQMFRGLQLEVDKDVRPVQQPLRRVPEAMRKPLKEYLDELEAKGILEKVERPTEWVNSMVIARNTNGKLRLFLDPKPLNKALKRCHFPMPVIEDILPEFGKAKIFTKVDCKDGYWQIKLMEESSLLTAFATPFGKYKWNRMPFGISPASEIFQLRLHEAVEGLDGVYTIADDILVAGAVGTM</sequence>
<dbReference type="Gene3D" id="3.10.10.10">
    <property type="entry name" value="HIV Type 1 Reverse Transcriptase, subunit A, domain 1"/>
    <property type="match status" value="1"/>
</dbReference>
<dbReference type="InterPro" id="IPR000477">
    <property type="entry name" value="RT_dom"/>
</dbReference>
<proteinExistence type="predicted"/>